<sequence length="307" mass="35089">MAQQQQITIIDYRQADASNLILPKSPIVSSKNAQWSDIHFELQQQPTHDTTEHLHCLHILTYICSPTPLEQWIDGKLQQLVHGNTFILPAGVLHRCQWLKDIEFMFVGIEPSLFNKVGQELVKSDHIELKPHFATLQDPLIQGILSAFKDELVSGGIAGNLFIEQLKTTLITHLLRKYSVFTPQISTSSDGLPKYKLQKVIEYINAHLQYNLRLAEIAAIAQLSEFYFCRLFKQSMNMSVHQYVIQQRVERAKQLLLQGQMPIIDIALACGFANQSHLNLHFKRLTGVTPKTVLENRYKPDNTLHTT</sequence>
<name>A0A846H8K7_9CYAN</name>
<dbReference type="InterPro" id="IPR050204">
    <property type="entry name" value="AraC_XylS_family_regulators"/>
</dbReference>
<keyword evidence="2" id="KW-0238">DNA-binding</keyword>
<evidence type="ECO:0000256" key="1">
    <source>
        <dbReference type="ARBA" id="ARBA00023015"/>
    </source>
</evidence>
<evidence type="ECO:0000256" key="4">
    <source>
        <dbReference type="ARBA" id="ARBA00023163"/>
    </source>
</evidence>
<dbReference type="RefSeq" id="WP_039742970.1">
    <property type="nucleotide sequence ID" value="NZ_JTCM02000023.1"/>
</dbReference>
<keyword evidence="7" id="KW-1185">Reference proteome</keyword>
<feature type="domain" description="HTH araC/xylS-type" evidence="5">
    <location>
        <begin position="198"/>
        <end position="296"/>
    </location>
</feature>
<organism evidence="6 7">
    <name type="scientific">Hassallia byssoidea VB512170</name>
    <dbReference type="NCBI Taxonomy" id="1304833"/>
    <lineage>
        <taxon>Bacteria</taxon>
        <taxon>Bacillati</taxon>
        <taxon>Cyanobacteriota</taxon>
        <taxon>Cyanophyceae</taxon>
        <taxon>Nostocales</taxon>
        <taxon>Tolypothrichaceae</taxon>
        <taxon>Hassallia</taxon>
    </lineage>
</organism>
<dbReference type="Proteomes" id="UP000031549">
    <property type="component" value="Unassembled WGS sequence"/>
</dbReference>
<evidence type="ECO:0000313" key="6">
    <source>
        <dbReference type="EMBL" id="NEU73413.1"/>
    </source>
</evidence>
<evidence type="ECO:0000256" key="2">
    <source>
        <dbReference type="ARBA" id="ARBA00023125"/>
    </source>
</evidence>
<gene>
    <name evidence="6" type="ORF">PI95_012760</name>
</gene>
<dbReference type="InterPro" id="IPR018062">
    <property type="entry name" value="HTH_AraC-typ_CS"/>
</dbReference>
<evidence type="ECO:0000256" key="3">
    <source>
        <dbReference type="ARBA" id="ARBA00023159"/>
    </source>
</evidence>
<dbReference type="GO" id="GO:0003700">
    <property type="term" value="F:DNA-binding transcription factor activity"/>
    <property type="evidence" value="ECO:0007669"/>
    <property type="project" value="InterPro"/>
</dbReference>
<proteinExistence type="predicted"/>
<dbReference type="PANTHER" id="PTHR46796:SF6">
    <property type="entry name" value="ARAC SUBFAMILY"/>
    <property type="match status" value="1"/>
</dbReference>
<dbReference type="InterPro" id="IPR018060">
    <property type="entry name" value="HTH_AraC"/>
</dbReference>
<evidence type="ECO:0000259" key="5">
    <source>
        <dbReference type="PROSITE" id="PS01124"/>
    </source>
</evidence>
<evidence type="ECO:0000313" key="7">
    <source>
        <dbReference type="Proteomes" id="UP000031549"/>
    </source>
</evidence>
<dbReference type="PROSITE" id="PS00041">
    <property type="entry name" value="HTH_ARAC_FAMILY_1"/>
    <property type="match status" value="1"/>
</dbReference>
<protein>
    <submittedName>
        <fullName evidence="6">Helix-turn-helix transcriptional regulator</fullName>
    </submittedName>
</protein>
<dbReference type="SUPFAM" id="SSF46689">
    <property type="entry name" value="Homeodomain-like"/>
    <property type="match status" value="2"/>
</dbReference>
<dbReference type="GO" id="GO:0043565">
    <property type="term" value="F:sequence-specific DNA binding"/>
    <property type="evidence" value="ECO:0007669"/>
    <property type="project" value="InterPro"/>
</dbReference>
<dbReference type="InterPro" id="IPR037923">
    <property type="entry name" value="HTH-like"/>
</dbReference>
<dbReference type="EMBL" id="JTCM02000023">
    <property type="protein sequence ID" value="NEU73413.1"/>
    <property type="molecule type" value="Genomic_DNA"/>
</dbReference>
<dbReference type="Gene3D" id="1.10.10.60">
    <property type="entry name" value="Homeodomain-like"/>
    <property type="match status" value="2"/>
</dbReference>
<dbReference type="SUPFAM" id="SSF51215">
    <property type="entry name" value="Regulatory protein AraC"/>
    <property type="match status" value="1"/>
</dbReference>
<reference evidence="6 7" key="1">
    <citation type="journal article" date="2015" name="Genome Announc.">
        <title>Draft Genome Sequence of Cyanobacterium Hassallia byssoidea Strain VB512170, Isolated from Monuments in India.</title>
        <authorList>
            <person name="Singh D."/>
            <person name="Chandrababunaidu M.M."/>
            <person name="Panda A."/>
            <person name="Sen D."/>
            <person name="Bhattacharyya S."/>
            <person name="Adhikary S.P."/>
            <person name="Tripathy S."/>
        </authorList>
    </citation>
    <scope>NUCLEOTIDE SEQUENCE [LARGE SCALE GENOMIC DNA]</scope>
    <source>
        <strain evidence="6 7">VB512170</strain>
    </source>
</reference>
<comment type="caution">
    <text evidence="6">The sequence shown here is derived from an EMBL/GenBank/DDBJ whole genome shotgun (WGS) entry which is preliminary data.</text>
</comment>
<keyword evidence="1" id="KW-0805">Transcription regulation</keyword>
<dbReference type="Pfam" id="PF12833">
    <property type="entry name" value="HTH_18"/>
    <property type="match status" value="1"/>
</dbReference>
<dbReference type="PROSITE" id="PS01124">
    <property type="entry name" value="HTH_ARAC_FAMILY_2"/>
    <property type="match status" value="1"/>
</dbReference>
<keyword evidence="3" id="KW-0010">Activator</keyword>
<accession>A0A846H8K7</accession>
<dbReference type="InterPro" id="IPR009057">
    <property type="entry name" value="Homeodomain-like_sf"/>
</dbReference>
<dbReference type="SMART" id="SM00342">
    <property type="entry name" value="HTH_ARAC"/>
    <property type="match status" value="1"/>
</dbReference>
<dbReference type="AlphaFoldDB" id="A0A846H8K7"/>
<keyword evidence="4" id="KW-0804">Transcription</keyword>
<dbReference type="PANTHER" id="PTHR46796">
    <property type="entry name" value="HTH-TYPE TRANSCRIPTIONAL ACTIVATOR RHAS-RELATED"/>
    <property type="match status" value="1"/>
</dbReference>